<keyword evidence="2" id="KW-1133">Transmembrane helix</keyword>
<keyword evidence="2" id="KW-0472">Membrane</keyword>
<gene>
    <name evidence="3" type="ORF">COHA_008921</name>
</gene>
<feature type="transmembrane region" description="Helical" evidence="2">
    <location>
        <begin position="17"/>
        <end position="43"/>
    </location>
</feature>
<evidence type="ECO:0000313" key="4">
    <source>
        <dbReference type="Proteomes" id="UP001205105"/>
    </source>
</evidence>
<keyword evidence="4" id="KW-1185">Reference proteome</keyword>
<evidence type="ECO:0000313" key="3">
    <source>
        <dbReference type="EMBL" id="KAI7837232.1"/>
    </source>
</evidence>
<reference evidence="3" key="1">
    <citation type="submission" date="2020-11" db="EMBL/GenBank/DDBJ databases">
        <title>Chlorella ohadii genome sequencing and assembly.</title>
        <authorList>
            <person name="Murik O."/>
            <person name="Treves H."/>
            <person name="Kedem I."/>
            <person name="Shotland Y."/>
            <person name="Kaplan A."/>
        </authorList>
    </citation>
    <scope>NUCLEOTIDE SEQUENCE</scope>
    <source>
        <strain evidence="3">1</strain>
    </source>
</reference>
<sequence>MDALDLMLGWLPSLTDLVIYGAMASASAAIFAISFFGIVGSFYRDTNPLLPATRALAAALTLMAPLAVLLVTAFAVAESRGLYMVYSFSLAPPAAAPAEERKAALEAAAPPPASTADQEPGTAQAAEQVQEAAAEQEQQVLAAGTKKEQ</sequence>
<feature type="transmembrane region" description="Helical" evidence="2">
    <location>
        <begin position="55"/>
        <end position="77"/>
    </location>
</feature>
<evidence type="ECO:0000256" key="1">
    <source>
        <dbReference type="SAM" id="MobiDB-lite"/>
    </source>
</evidence>
<keyword evidence="2" id="KW-0812">Transmembrane</keyword>
<feature type="region of interest" description="Disordered" evidence="1">
    <location>
        <begin position="101"/>
        <end position="149"/>
    </location>
</feature>
<comment type="caution">
    <text evidence="3">The sequence shown here is derived from an EMBL/GenBank/DDBJ whole genome shotgun (WGS) entry which is preliminary data.</text>
</comment>
<feature type="compositionally biased region" description="Low complexity" evidence="1">
    <location>
        <begin position="123"/>
        <end position="143"/>
    </location>
</feature>
<name>A0AAD5H2R8_9CHLO</name>
<accession>A0AAD5H2R8</accession>
<evidence type="ECO:0000256" key="2">
    <source>
        <dbReference type="SAM" id="Phobius"/>
    </source>
</evidence>
<proteinExistence type="predicted"/>
<dbReference type="AlphaFoldDB" id="A0AAD5H2R8"/>
<protein>
    <submittedName>
        <fullName evidence="3">Uncharacterized protein</fullName>
    </submittedName>
</protein>
<dbReference type="Proteomes" id="UP001205105">
    <property type="component" value="Unassembled WGS sequence"/>
</dbReference>
<dbReference type="EMBL" id="JADXDR010000159">
    <property type="protein sequence ID" value="KAI7837232.1"/>
    <property type="molecule type" value="Genomic_DNA"/>
</dbReference>
<organism evidence="3 4">
    <name type="scientific">Chlorella ohadii</name>
    <dbReference type="NCBI Taxonomy" id="2649997"/>
    <lineage>
        <taxon>Eukaryota</taxon>
        <taxon>Viridiplantae</taxon>
        <taxon>Chlorophyta</taxon>
        <taxon>core chlorophytes</taxon>
        <taxon>Trebouxiophyceae</taxon>
        <taxon>Chlorellales</taxon>
        <taxon>Chlorellaceae</taxon>
        <taxon>Chlorella clade</taxon>
        <taxon>Chlorella</taxon>
    </lineage>
</organism>